<dbReference type="Proteomes" id="UP001141552">
    <property type="component" value="Unassembled WGS sequence"/>
</dbReference>
<protein>
    <submittedName>
        <fullName evidence="2">Uncharacterized protein</fullName>
    </submittedName>
</protein>
<dbReference type="EMBL" id="JAKUCV010006949">
    <property type="protein sequence ID" value="KAJ4825302.1"/>
    <property type="molecule type" value="Genomic_DNA"/>
</dbReference>
<name>A0A9Q0J278_9ROSI</name>
<sequence>MWCSPKEWHKCSHKIAYLMRMSGGRLECSRAGIQDGFTMRFIAQNCTSCSSGSHLLILYLVFIFISNLRNKMLGRKEFSTSQL</sequence>
<feature type="transmembrane region" description="Helical" evidence="1">
    <location>
        <begin position="51"/>
        <end position="68"/>
    </location>
</feature>
<keyword evidence="3" id="KW-1185">Reference proteome</keyword>
<organism evidence="2 3">
    <name type="scientific">Turnera subulata</name>
    <dbReference type="NCBI Taxonomy" id="218843"/>
    <lineage>
        <taxon>Eukaryota</taxon>
        <taxon>Viridiplantae</taxon>
        <taxon>Streptophyta</taxon>
        <taxon>Embryophyta</taxon>
        <taxon>Tracheophyta</taxon>
        <taxon>Spermatophyta</taxon>
        <taxon>Magnoliopsida</taxon>
        <taxon>eudicotyledons</taxon>
        <taxon>Gunneridae</taxon>
        <taxon>Pentapetalae</taxon>
        <taxon>rosids</taxon>
        <taxon>fabids</taxon>
        <taxon>Malpighiales</taxon>
        <taxon>Passifloraceae</taxon>
        <taxon>Turnera</taxon>
    </lineage>
</organism>
<gene>
    <name evidence="2" type="ORF">Tsubulata_028808</name>
</gene>
<dbReference type="AlphaFoldDB" id="A0A9Q0J278"/>
<keyword evidence="1" id="KW-0472">Membrane</keyword>
<evidence type="ECO:0000256" key="1">
    <source>
        <dbReference type="SAM" id="Phobius"/>
    </source>
</evidence>
<evidence type="ECO:0000313" key="2">
    <source>
        <dbReference type="EMBL" id="KAJ4825302.1"/>
    </source>
</evidence>
<reference evidence="2" key="1">
    <citation type="submission" date="2022-02" db="EMBL/GenBank/DDBJ databases">
        <authorList>
            <person name="Henning P.M."/>
            <person name="McCubbin A.G."/>
            <person name="Shore J.S."/>
        </authorList>
    </citation>
    <scope>NUCLEOTIDE SEQUENCE</scope>
    <source>
        <strain evidence="2">F60SS</strain>
        <tissue evidence="2">Leaves</tissue>
    </source>
</reference>
<proteinExistence type="predicted"/>
<reference evidence="2" key="2">
    <citation type="journal article" date="2023" name="Plants (Basel)">
        <title>Annotation of the Turnera subulata (Passifloraceae) Draft Genome Reveals the S-Locus Evolved after the Divergence of Turneroideae from Passifloroideae in a Stepwise Manner.</title>
        <authorList>
            <person name="Henning P.M."/>
            <person name="Roalson E.H."/>
            <person name="Mir W."/>
            <person name="McCubbin A.G."/>
            <person name="Shore J.S."/>
        </authorList>
    </citation>
    <scope>NUCLEOTIDE SEQUENCE</scope>
    <source>
        <strain evidence="2">F60SS</strain>
    </source>
</reference>
<evidence type="ECO:0000313" key="3">
    <source>
        <dbReference type="Proteomes" id="UP001141552"/>
    </source>
</evidence>
<keyword evidence="1" id="KW-1133">Transmembrane helix</keyword>
<comment type="caution">
    <text evidence="2">The sequence shown here is derived from an EMBL/GenBank/DDBJ whole genome shotgun (WGS) entry which is preliminary data.</text>
</comment>
<accession>A0A9Q0J278</accession>
<keyword evidence="1" id="KW-0812">Transmembrane</keyword>